<feature type="region of interest" description="Disordered" evidence="1">
    <location>
        <begin position="50"/>
        <end position="82"/>
    </location>
</feature>
<sequence>MPGRPPLHRPSITTGPTLKQQAHQPPTSKTSLHSHRILTSFKYSSPALRWLPPAPTANTQPPRHPSPAASTLNKALENKAFL</sequence>
<dbReference type="OrthoDB" id="4362at2759"/>
<organism evidence="2 3">
    <name type="scientific">Vanilla planifolia</name>
    <name type="common">Vanilla</name>
    <dbReference type="NCBI Taxonomy" id="51239"/>
    <lineage>
        <taxon>Eukaryota</taxon>
        <taxon>Viridiplantae</taxon>
        <taxon>Streptophyta</taxon>
        <taxon>Embryophyta</taxon>
        <taxon>Tracheophyta</taxon>
        <taxon>Spermatophyta</taxon>
        <taxon>Magnoliopsida</taxon>
        <taxon>Liliopsida</taxon>
        <taxon>Asparagales</taxon>
        <taxon>Orchidaceae</taxon>
        <taxon>Vanilloideae</taxon>
        <taxon>Vanilleae</taxon>
        <taxon>Vanilla</taxon>
    </lineage>
</organism>
<proteinExistence type="predicted"/>
<gene>
    <name evidence="2" type="ORF">HPP92_018280</name>
</gene>
<name>A0A835Q5F7_VANPL</name>
<evidence type="ECO:0000313" key="3">
    <source>
        <dbReference type="Proteomes" id="UP000636800"/>
    </source>
</evidence>
<evidence type="ECO:0000313" key="2">
    <source>
        <dbReference type="EMBL" id="KAG0466700.1"/>
    </source>
</evidence>
<feature type="compositionally biased region" description="Polar residues" evidence="1">
    <location>
        <begin position="11"/>
        <end position="31"/>
    </location>
</feature>
<protein>
    <submittedName>
        <fullName evidence="2">Uncharacterized protein</fullName>
    </submittedName>
</protein>
<dbReference type="Proteomes" id="UP000636800">
    <property type="component" value="Unassembled WGS sequence"/>
</dbReference>
<comment type="caution">
    <text evidence="2">The sequence shown here is derived from an EMBL/GenBank/DDBJ whole genome shotgun (WGS) entry which is preliminary data.</text>
</comment>
<evidence type="ECO:0000256" key="1">
    <source>
        <dbReference type="SAM" id="MobiDB-lite"/>
    </source>
</evidence>
<reference evidence="2 3" key="1">
    <citation type="journal article" date="2020" name="Nat. Food">
        <title>A phased Vanilla planifolia genome enables genetic improvement of flavour and production.</title>
        <authorList>
            <person name="Hasing T."/>
            <person name="Tang H."/>
            <person name="Brym M."/>
            <person name="Khazi F."/>
            <person name="Huang T."/>
            <person name="Chambers A.H."/>
        </authorList>
    </citation>
    <scope>NUCLEOTIDE SEQUENCE [LARGE SCALE GENOMIC DNA]</scope>
    <source>
        <tissue evidence="2">Leaf</tissue>
    </source>
</reference>
<accession>A0A835Q5F7</accession>
<keyword evidence="3" id="KW-1185">Reference proteome</keyword>
<feature type="region of interest" description="Disordered" evidence="1">
    <location>
        <begin position="1"/>
        <end position="35"/>
    </location>
</feature>
<dbReference type="AlphaFoldDB" id="A0A835Q5F7"/>
<dbReference type="EMBL" id="JADCNL010000009">
    <property type="protein sequence ID" value="KAG0466700.1"/>
    <property type="molecule type" value="Genomic_DNA"/>
</dbReference>